<dbReference type="EMBL" id="ANOH01000081">
    <property type="protein sequence ID" value="EMI57564.1"/>
    <property type="molecule type" value="Genomic_DNA"/>
</dbReference>
<dbReference type="Proteomes" id="UP000011885">
    <property type="component" value="Unassembled WGS sequence"/>
</dbReference>
<evidence type="ECO:0000313" key="2">
    <source>
        <dbReference type="EMBL" id="EMI57564.1"/>
    </source>
</evidence>
<name>M5U8F3_9BACT</name>
<reference evidence="2 3" key="1">
    <citation type="journal article" date="2013" name="Mar. Genomics">
        <title>Expression of sulfatases in Rhodopirellula baltica and the diversity of sulfatases in the genus Rhodopirellula.</title>
        <authorList>
            <person name="Wegner C.E."/>
            <person name="Richter-Heitmann T."/>
            <person name="Klindworth A."/>
            <person name="Klockow C."/>
            <person name="Richter M."/>
            <person name="Achstetter T."/>
            <person name="Glockner F.O."/>
            <person name="Harder J."/>
        </authorList>
    </citation>
    <scope>NUCLEOTIDE SEQUENCE [LARGE SCALE GENOMIC DNA]</scope>
    <source>
        <strain evidence="2 3">SM41</strain>
    </source>
</reference>
<proteinExistence type="predicted"/>
<organism evidence="2 3">
    <name type="scientific">Rhodopirellula sallentina SM41</name>
    <dbReference type="NCBI Taxonomy" id="1263870"/>
    <lineage>
        <taxon>Bacteria</taxon>
        <taxon>Pseudomonadati</taxon>
        <taxon>Planctomycetota</taxon>
        <taxon>Planctomycetia</taxon>
        <taxon>Pirellulales</taxon>
        <taxon>Pirellulaceae</taxon>
        <taxon>Rhodopirellula</taxon>
    </lineage>
</organism>
<evidence type="ECO:0000256" key="1">
    <source>
        <dbReference type="SAM" id="MobiDB-lite"/>
    </source>
</evidence>
<comment type="caution">
    <text evidence="2">The sequence shown here is derived from an EMBL/GenBank/DDBJ whole genome shotgun (WGS) entry which is preliminary data.</text>
</comment>
<feature type="region of interest" description="Disordered" evidence="1">
    <location>
        <begin position="1"/>
        <end position="49"/>
    </location>
</feature>
<gene>
    <name evidence="2" type="ORF">RSSM_00996</name>
</gene>
<dbReference type="AlphaFoldDB" id="M5U8F3"/>
<evidence type="ECO:0000313" key="3">
    <source>
        <dbReference type="Proteomes" id="UP000011885"/>
    </source>
</evidence>
<accession>M5U8F3</accession>
<keyword evidence="3" id="KW-1185">Reference proteome</keyword>
<protein>
    <submittedName>
        <fullName evidence="2">Uncharacterized protein</fullName>
    </submittedName>
</protein>
<dbReference type="PATRIC" id="fig|1263870.3.peg.1084"/>
<sequence length="49" mass="5531">MQQDLQQDPLPETTTDKTKASGKIMCPIPVGDFASNQARDVRRHRPQHS</sequence>